<dbReference type="Gene3D" id="3.20.20.140">
    <property type="entry name" value="Metal-dependent hydrolases"/>
    <property type="match status" value="1"/>
</dbReference>
<evidence type="ECO:0000256" key="2">
    <source>
        <dbReference type="ARBA" id="ARBA00005871"/>
    </source>
</evidence>
<dbReference type="EC" id="4.1.1.45" evidence="4"/>
<evidence type="ECO:0000259" key="12">
    <source>
        <dbReference type="Pfam" id="PF04909"/>
    </source>
</evidence>
<evidence type="ECO:0000256" key="1">
    <source>
        <dbReference type="ARBA" id="ARBA00005079"/>
    </source>
</evidence>
<gene>
    <name evidence="13" type="ORF">D7Y13_24975</name>
</gene>
<feature type="transmembrane region" description="Helical" evidence="11">
    <location>
        <begin position="189"/>
        <end position="212"/>
    </location>
</feature>
<dbReference type="Proteomes" id="UP000278907">
    <property type="component" value="Unassembled WGS sequence"/>
</dbReference>
<evidence type="ECO:0000256" key="4">
    <source>
        <dbReference type="ARBA" id="ARBA00012365"/>
    </source>
</evidence>
<name>A0ABX9QCM4_9BACT</name>
<sequence>MKVDIHTHLLPPEMPRFAERFGYGGFITLDHHAPCRARMLRDDGKFFREIESNCWDPQQRVVECDAHGVQVQVLSTVPVLFSYWAKPEHGLEVARFLNDHLASAVATAPRRFVGLGTVPLQSTDLAVKELERCVRTLGFAGVQIGSHVNDLNLSDPALFPFFQAASDLGAAVFVHPWDMMGEAKMAKYWLPWLVGMPAEVSLAICSLIFGGVMERLPRLRLAFAHGGGAFPGTIGRIQHGFEVRPDLVAVDNPVAPRDYLGRFWVDSLVHDAEALRAIVKLFGADKVALGSDYPFPLGEDRPGTLIESLTDLETPVRERLLFRNALEWLGRSHEDFAP</sequence>
<keyword evidence="7" id="KW-0210">Decarboxylase</keyword>
<organism evidence="13 14">
    <name type="scientific">Corallococcus praedator</name>
    <dbReference type="NCBI Taxonomy" id="2316724"/>
    <lineage>
        <taxon>Bacteria</taxon>
        <taxon>Pseudomonadati</taxon>
        <taxon>Myxococcota</taxon>
        <taxon>Myxococcia</taxon>
        <taxon>Myxococcales</taxon>
        <taxon>Cystobacterineae</taxon>
        <taxon>Myxococcaceae</taxon>
        <taxon>Corallococcus</taxon>
    </lineage>
</organism>
<comment type="pathway">
    <text evidence="1">Secondary metabolite metabolism; quinolate metabolism.</text>
</comment>
<evidence type="ECO:0000256" key="11">
    <source>
        <dbReference type="SAM" id="Phobius"/>
    </source>
</evidence>
<reference evidence="13 14" key="1">
    <citation type="submission" date="2018-09" db="EMBL/GenBank/DDBJ databases">
        <authorList>
            <person name="Livingstone P.G."/>
            <person name="Whitworth D.E."/>
        </authorList>
    </citation>
    <scope>NUCLEOTIDE SEQUENCE [LARGE SCALE GENOMIC DNA]</scope>
    <source>
        <strain evidence="13 14">CA031B</strain>
    </source>
</reference>
<dbReference type="InterPro" id="IPR032465">
    <property type="entry name" value="ACMSD"/>
</dbReference>
<dbReference type="PANTHER" id="PTHR21240">
    <property type="entry name" value="2-AMINO-3-CARBOXYLMUCONATE-6-SEMIALDEHYDE DECARBOXYLASE"/>
    <property type="match status" value="1"/>
</dbReference>
<evidence type="ECO:0000256" key="8">
    <source>
        <dbReference type="ARBA" id="ARBA00022833"/>
    </source>
</evidence>
<evidence type="ECO:0000256" key="5">
    <source>
        <dbReference type="ARBA" id="ARBA00021214"/>
    </source>
</evidence>
<evidence type="ECO:0000256" key="9">
    <source>
        <dbReference type="ARBA" id="ARBA00023239"/>
    </source>
</evidence>
<comment type="subunit">
    <text evidence="3">Monomer.</text>
</comment>
<comment type="similarity">
    <text evidence="2">Belongs to the metallo-dependent hydrolases superfamily. ACMSD family.</text>
</comment>
<evidence type="ECO:0000313" key="13">
    <source>
        <dbReference type="EMBL" id="RKI02310.1"/>
    </source>
</evidence>
<keyword evidence="8" id="KW-0862">Zinc</keyword>
<dbReference type="InterPro" id="IPR006680">
    <property type="entry name" value="Amidohydro-rel"/>
</dbReference>
<dbReference type="RefSeq" id="WP_120534643.1">
    <property type="nucleotide sequence ID" value="NZ_RAWI01000215.1"/>
</dbReference>
<accession>A0ABX9QCM4</accession>
<evidence type="ECO:0000313" key="14">
    <source>
        <dbReference type="Proteomes" id="UP000278907"/>
    </source>
</evidence>
<comment type="caution">
    <text evidence="13">The sequence shown here is derived from an EMBL/GenBank/DDBJ whole genome shotgun (WGS) entry which is preliminary data.</text>
</comment>
<dbReference type="EMBL" id="RAWI01000215">
    <property type="protein sequence ID" value="RKI02310.1"/>
    <property type="molecule type" value="Genomic_DNA"/>
</dbReference>
<proteinExistence type="inferred from homology"/>
<keyword evidence="11" id="KW-0812">Transmembrane</keyword>
<evidence type="ECO:0000256" key="6">
    <source>
        <dbReference type="ARBA" id="ARBA00022723"/>
    </source>
</evidence>
<keyword evidence="11" id="KW-1133">Transmembrane helix</keyword>
<protein>
    <recommendedName>
        <fullName evidence="5">2-amino-3-carboxymuconate-6-semialdehyde decarboxylase</fullName>
        <ecNumber evidence="4">4.1.1.45</ecNumber>
    </recommendedName>
    <alternativeName>
        <fullName evidence="10">Picolinate carboxylase</fullName>
    </alternativeName>
</protein>
<dbReference type="SUPFAM" id="SSF51556">
    <property type="entry name" value="Metallo-dependent hydrolases"/>
    <property type="match status" value="1"/>
</dbReference>
<evidence type="ECO:0000256" key="7">
    <source>
        <dbReference type="ARBA" id="ARBA00022793"/>
    </source>
</evidence>
<dbReference type="InterPro" id="IPR032466">
    <property type="entry name" value="Metal_Hydrolase"/>
</dbReference>
<dbReference type="Pfam" id="PF04909">
    <property type="entry name" value="Amidohydro_2"/>
    <property type="match status" value="1"/>
</dbReference>
<keyword evidence="6" id="KW-0479">Metal-binding</keyword>
<keyword evidence="14" id="KW-1185">Reference proteome</keyword>
<evidence type="ECO:0000256" key="10">
    <source>
        <dbReference type="ARBA" id="ARBA00031120"/>
    </source>
</evidence>
<feature type="domain" description="Amidohydrolase-related" evidence="12">
    <location>
        <begin position="3"/>
        <end position="330"/>
    </location>
</feature>
<evidence type="ECO:0000256" key="3">
    <source>
        <dbReference type="ARBA" id="ARBA00011245"/>
    </source>
</evidence>
<keyword evidence="9" id="KW-0456">Lyase</keyword>
<keyword evidence="11" id="KW-0472">Membrane</keyword>
<dbReference type="PANTHER" id="PTHR21240:SF27">
    <property type="entry name" value="2-AMINO-3-CARBOXYMUCONATE-6-SEMIALDEHYDE DECARBOXYLASE"/>
    <property type="match status" value="1"/>
</dbReference>